<dbReference type="SUPFAM" id="SSF51445">
    <property type="entry name" value="(Trans)glycosidases"/>
    <property type="match status" value="1"/>
</dbReference>
<dbReference type="FunFam" id="3.20.20.80:FF:000159">
    <property type="entry name" value="Class V chitinase, putative"/>
    <property type="match status" value="1"/>
</dbReference>
<dbReference type="Pfam" id="PF00704">
    <property type="entry name" value="Glyco_hydro_18"/>
    <property type="match status" value="1"/>
</dbReference>
<evidence type="ECO:0000259" key="3">
    <source>
        <dbReference type="PROSITE" id="PS51910"/>
    </source>
</evidence>
<dbReference type="GO" id="GO:0005975">
    <property type="term" value="P:carbohydrate metabolic process"/>
    <property type="evidence" value="ECO:0007669"/>
    <property type="project" value="InterPro"/>
</dbReference>
<evidence type="ECO:0000256" key="2">
    <source>
        <dbReference type="SAM" id="SignalP"/>
    </source>
</evidence>
<dbReference type="InterPro" id="IPR017853">
    <property type="entry name" value="GH"/>
</dbReference>
<dbReference type="InterPro" id="IPR050314">
    <property type="entry name" value="Glycosyl_Hydrlase_18"/>
</dbReference>
<dbReference type="Proteomes" id="UP001174694">
    <property type="component" value="Unassembled WGS sequence"/>
</dbReference>
<dbReference type="SMART" id="SM00636">
    <property type="entry name" value="Glyco_18"/>
    <property type="match status" value="1"/>
</dbReference>
<comment type="caution">
    <text evidence="4">The sequence shown here is derived from an EMBL/GenBank/DDBJ whole genome shotgun (WGS) entry which is preliminary data.</text>
</comment>
<sequence>MSISFLWLSAVCCFAVSSMALHTAAGDSLRCVMYLTGQHPEPPPVGELAHVTHVALAFMESGYFNDDDRSQWPLFTNVGTVRRQFFPGTKVMIAIGGWGDTEGFSSAAVSEESRRRFARNVAKMVEATSADGVDIDWEYPGGNGEDYKKVPNSKKTWETDAYPLLLAELRSALGAQALISAAVPGLERDMMAFTQETIPRIMRHLDFLNIMTYDLVNRRDNVTKHHTGVENSRQGIQAYISRGAAPAQLNLGLAFYIKFLRTEHDDCVNAEVPVGCKTLLLEDPETGVDLGRTGGFSWHDRVPDEVAGSFARAQQFGSYDTKQGGWYFWDDKEDIWWTYDTEYAIIRKFPLLVQKMQLGGVFAWGLGEDGNLFRHLQAVRHGLTVINATLAKQGRDEL</sequence>
<evidence type="ECO:0000313" key="5">
    <source>
        <dbReference type="Proteomes" id="UP001174694"/>
    </source>
</evidence>
<proteinExistence type="predicted"/>
<gene>
    <name evidence="4" type="ORF">NKR23_g3827</name>
</gene>
<dbReference type="PANTHER" id="PTHR11177:SF378">
    <property type="entry name" value="CHITINASE"/>
    <property type="match status" value="1"/>
</dbReference>
<dbReference type="GO" id="GO:0006032">
    <property type="term" value="P:chitin catabolic process"/>
    <property type="evidence" value="ECO:0007669"/>
    <property type="project" value="TreeGrafter"/>
</dbReference>
<dbReference type="GO" id="GO:0008061">
    <property type="term" value="F:chitin binding"/>
    <property type="evidence" value="ECO:0007669"/>
    <property type="project" value="InterPro"/>
</dbReference>
<dbReference type="InterPro" id="IPR011583">
    <property type="entry name" value="Chitinase_II/V-like_cat"/>
</dbReference>
<feature type="signal peptide" evidence="2">
    <location>
        <begin position="1"/>
        <end position="20"/>
    </location>
</feature>
<dbReference type="PANTHER" id="PTHR11177">
    <property type="entry name" value="CHITINASE"/>
    <property type="match status" value="1"/>
</dbReference>
<evidence type="ECO:0000256" key="1">
    <source>
        <dbReference type="ARBA" id="ARBA00012729"/>
    </source>
</evidence>
<feature type="chain" id="PRO_5041207954" description="chitinase" evidence="2">
    <location>
        <begin position="21"/>
        <end position="398"/>
    </location>
</feature>
<name>A0AA38RTE8_9PEZI</name>
<dbReference type="GO" id="GO:0005576">
    <property type="term" value="C:extracellular region"/>
    <property type="evidence" value="ECO:0007669"/>
    <property type="project" value="TreeGrafter"/>
</dbReference>
<keyword evidence="2" id="KW-0732">Signal</keyword>
<keyword evidence="5" id="KW-1185">Reference proteome</keyword>
<organism evidence="4 5">
    <name type="scientific">Pleurostoma richardsiae</name>
    <dbReference type="NCBI Taxonomy" id="41990"/>
    <lineage>
        <taxon>Eukaryota</taxon>
        <taxon>Fungi</taxon>
        <taxon>Dikarya</taxon>
        <taxon>Ascomycota</taxon>
        <taxon>Pezizomycotina</taxon>
        <taxon>Sordariomycetes</taxon>
        <taxon>Sordariomycetidae</taxon>
        <taxon>Calosphaeriales</taxon>
        <taxon>Pleurostomataceae</taxon>
        <taxon>Pleurostoma</taxon>
    </lineage>
</organism>
<dbReference type="InterPro" id="IPR001223">
    <property type="entry name" value="Glyco_hydro18_cat"/>
</dbReference>
<dbReference type="Gene3D" id="3.20.20.80">
    <property type="entry name" value="Glycosidases"/>
    <property type="match status" value="1"/>
</dbReference>
<dbReference type="AlphaFoldDB" id="A0AA38RTE8"/>
<protein>
    <recommendedName>
        <fullName evidence="1">chitinase</fullName>
        <ecNumber evidence="1">3.2.1.14</ecNumber>
    </recommendedName>
</protein>
<reference evidence="4" key="1">
    <citation type="submission" date="2022-07" db="EMBL/GenBank/DDBJ databases">
        <title>Fungi with potential for degradation of polypropylene.</title>
        <authorList>
            <person name="Gostincar C."/>
        </authorList>
    </citation>
    <scope>NUCLEOTIDE SEQUENCE</scope>
    <source>
        <strain evidence="4">EXF-13308</strain>
    </source>
</reference>
<dbReference type="PROSITE" id="PS51910">
    <property type="entry name" value="GH18_2"/>
    <property type="match status" value="1"/>
</dbReference>
<dbReference type="EMBL" id="JANBVO010000008">
    <property type="protein sequence ID" value="KAJ9150210.1"/>
    <property type="molecule type" value="Genomic_DNA"/>
</dbReference>
<dbReference type="EC" id="3.2.1.14" evidence="1"/>
<dbReference type="GO" id="GO:0008843">
    <property type="term" value="F:endochitinase activity"/>
    <property type="evidence" value="ECO:0007669"/>
    <property type="project" value="UniProtKB-EC"/>
</dbReference>
<evidence type="ECO:0000313" key="4">
    <source>
        <dbReference type="EMBL" id="KAJ9150210.1"/>
    </source>
</evidence>
<accession>A0AA38RTE8</accession>
<feature type="domain" description="GH18" evidence="3">
    <location>
        <begin position="29"/>
        <end position="386"/>
    </location>
</feature>